<keyword evidence="3" id="KW-0540">Nuclease</keyword>
<dbReference type="InterPro" id="IPR005135">
    <property type="entry name" value="Endo/exonuclease/phosphatase"/>
</dbReference>
<feature type="region of interest" description="Disordered" evidence="1">
    <location>
        <begin position="1"/>
        <end position="24"/>
    </location>
</feature>
<name>A0ABS5TEL8_9ACTN</name>
<keyword evidence="4" id="KW-1185">Reference proteome</keyword>
<evidence type="ECO:0000313" key="4">
    <source>
        <dbReference type="Proteomes" id="UP001197247"/>
    </source>
</evidence>
<comment type="caution">
    <text evidence="3">The sequence shown here is derived from an EMBL/GenBank/DDBJ whole genome shotgun (WGS) entry which is preliminary data.</text>
</comment>
<dbReference type="GO" id="GO:0004519">
    <property type="term" value="F:endonuclease activity"/>
    <property type="evidence" value="ECO:0007669"/>
    <property type="project" value="UniProtKB-KW"/>
</dbReference>
<evidence type="ECO:0000259" key="2">
    <source>
        <dbReference type="Pfam" id="PF03372"/>
    </source>
</evidence>
<dbReference type="InterPro" id="IPR036691">
    <property type="entry name" value="Endo/exonu/phosph_ase_sf"/>
</dbReference>
<sequence length="294" mass="32556">MLEQQSSGSRTTGTGTTSSRTTADGLAVLTWNTHHADPERSERQAKWLAGSGADVLVLTEVDGGHDRLETALREEGFSLLTSAPAPYHRGEHLVLAARGHHLEPVDLPPPRYQPHRCVAARLIPPSAGTPLTLAGMYVPSRGGTSRRHNDKRAFKQAGSQWLPRLLATAGDELVVVAGDLNLLEPGEVRHYQDYGPWEYDFYWSFAKMGLADAYRVVHPEAIVPRRWFGRLSARGGRFEHLFVSRAHAGLVSACAYDEEPRDDALSEHAALWMCVDQPAPARRPRPNIHRGWMP</sequence>
<dbReference type="Gene3D" id="3.60.10.10">
    <property type="entry name" value="Endonuclease/exonuclease/phosphatase"/>
    <property type="match status" value="1"/>
</dbReference>
<dbReference type="EMBL" id="JAHBAY010000004">
    <property type="protein sequence ID" value="MBT0769491.1"/>
    <property type="molecule type" value="Genomic_DNA"/>
</dbReference>
<keyword evidence="3" id="KW-0255">Endonuclease</keyword>
<accession>A0ABS5TEL8</accession>
<dbReference type="Proteomes" id="UP001197247">
    <property type="component" value="Unassembled WGS sequence"/>
</dbReference>
<dbReference type="Pfam" id="PF03372">
    <property type="entry name" value="Exo_endo_phos"/>
    <property type="match status" value="1"/>
</dbReference>
<keyword evidence="3" id="KW-0378">Hydrolase</keyword>
<feature type="domain" description="Endonuclease/exonuclease/phosphatase" evidence="2">
    <location>
        <begin position="29"/>
        <end position="253"/>
    </location>
</feature>
<protein>
    <submittedName>
        <fullName evidence="3">Endonuclease/exonuclease/phosphatase family protein</fullName>
    </submittedName>
</protein>
<evidence type="ECO:0000313" key="3">
    <source>
        <dbReference type="EMBL" id="MBT0769491.1"/>
    </source>
</evidence>
<dbReference type="SUPFAM" id="SSF56219">
    <property type="entry name" value="DNase I-like"/>
    <property type="match status" value="1"/>
</dbReference>
<reference evidence="3 4" key="1">
    <citation type="submission" date="2021-05" db="EMBL/GenBank/DDBJ databases">
        <title>Kineosporia and Streptomyces sp. nov. two new marine actinobacteria isolated from Coral.</title>
        <authorList>
            <person name="Buangrab K."/>
            <person name="Sutthacheep M."/>
            <person name="Yeemin T."/>
            <person name="Harunari E."/>
            <person name="Igarashi Y."/>
            <person name="Kanchanasin P."/>
            <person name="Tanasupawat S."/>
            <person name="Phongsopitanun W."/>
        </authorList>
    </citation>
    <scope>NUCLEOTIDE SEQUENCE [LARGE SCALE GENOMIC DNA]</scope>
    <source>
        <strain evidence="3 4">J2-2</strain>
    </source>
</reference>
<feature type="compositionally biased region" description="Low complexity" evidence="1">
    <location>
        <begin position="1"/>
        <end position="22"/>
    </location>
</feature>
<proteinExistence type="predicted"/>
<evidence type="ECO:0000256" key="1">
    <source>
        <dbReference type="SAM" id="MobiDB-lite"/>
    </source>
</evidence>
<gene>
    <name evidence="3" type="ORF">KIH74_11205</name>
</gene>
<dbReference type="RefSeq" id="WP_214155793.1">
    <property type="nucleotide sequence ID" value="NZ_JAHBAY010000004.1"/>
</dbReference>
<organism evidence="3 4">
    <name type="scientific">Kineosporia corallincola</name>
    <dbReference type="NCBI Taxonomy" id="2835133"/>
    <lineage>
        <taxon>Bacteria</taxon>
        <taxon>Bacillati</taxon>
        <taxon>Actinomycetota</taxon>
        <taxon>Actinomycetes</taxon>
        <taxon>Kineosporiales</taxon>
        <taxon>Kineosporiaceae</taxon>
        <taxon>Kineosporia</taxon>
    </lineage>
</organism>